<name>A0A1R3K0A5_9ROSI</name>
<accession>A0A1R3K0A5</accession>
<feature type="region of interest" description="Disordered" evidence="1">
    <location>
        <begin position="47"/>
        <end position="129"/>
    </location>
</feature>
<dbReference type="Proteomes" id="UP000187203">
    <property type="component" value="Unassembled WGS sequence"/>
</dbReference>
<protein>
    <recommendedName>
        <fullName evidence="4">MBD domain-containing protein</fullName>
    </recommendedName>
</protein>
<comment type="caution">
    <text evidence="2">The sequence shown here is derived from an EMBL/GenBank/DDBJ whole genome shotgun (WGS) entry which is preliminary data.</text>
</comment>
<dbReference type="EMBL" id="AWUE01014934">
    <property type="protein sequence ID" value="OMP00507.1"/>
    <property type="molecule type" value="Genomic_DNA"/>
</dbReference>
<keyword evidence="3" id="KW-1185">Reference proteome</keyword>
<feature type="compositionally biased region" description="Basic and acidic residues" evidence="1">
    <location>
        <begin position="96"/>
        <end position="109"/>
    </location>
</feature>
<gene>
    <name evidence="2" type="ORF">COLO4_12603</name>
</gene>
<feature type="compositionally biased region" description="Acidic residues" evidence="1">
    <location>
        <begin position="60"/>
        <end position="78"/>
    </location>
</feature>
<sequence>MNAELLAFYTCPETGQKFYSYEDLIRYVKYAEGAKLSIYSPDFDAAVNQRKPKKKASSSDVDDGEDEPEVNSDSDDSIFELPTIASLELLGVTGSETEKQSASGKEKSKNRASNEACSSSGHKDKKQKK</sequence>
<feature type="compositionally biased region" description="Polar residues" evidence="1">
    <location>
        <begin position="111"/>
        <end position="120"/>
    </location>
</feature>
<reference evidence="3" key="1">
    <citation type="submission" date="2013-09" db="EMBL/GenBank/DDBJ databases">
        <title>Corchorus olitorius genome sequencing.</title>
        <authorList>
            <person name="Alam M."/>
            <person name="Haque M.S."/>
            <person name="Islam M.S."/>
            <person name="Emdad E.M."/>
            <person name="Islam M.M."/>
            <person name="Ahmed B."/>
            <person name="Halim A."/>
            <person name="Hossen Q.M.M."/>
            <person name="Hossain M.Z."/>
            <person name="Ahmed R."/>
            <person name="Khan M.M."/>
            <person name="Islam R."/>
            <person name="Rashid M.M."/>
            <person name="Khan S.A."/>
            <person name="Rahman M.S."/>
            <person name="Alam M."/>
            <person name="Yahiya A.S."/>
            <person name="Khan M.S."/>
            <person name="Azam M.S."/>
            <person name="Haque T."/>
            <person name="Lashkar M.Z.H."/>
            <person name="Akhand A.I."/>
            <person name="Morshed G."/>
            <person name="Roy S."/>
            <person name="Uddin K.S."/>
            <person name="Rabeya T."/>
            <person name="Hossain A.S."/>
            <person name="Chowdhury A."/>
            <person name="Snigdha A.R."/>
            <person name="Mortoza M.S."/>
            <person name="Matin S.A."/>
            <person name="Hoque S.M.E."/>
            <person name="Islam M.K."/>
            <person name="Roy D.K."/>
            <person name="Haider R."/>
            <person name="Moosa M.M."/>
            <person name="Elias S.M."/>
            <person name="Hasan A.M."/>
            <person name="Jahan S."/>
            <person name="Shafiuddin M."/>
            <person name="Mahmood N."/>
            <person name="Shommy N.S."/>
        </authorList>
    </citation>
    <scope>NUCLEOTIDE SEQUENCE [LARGE SCALE GENOMIC DNA]</scope>
    <source>
        <strain evidence="3">cv. O-4</strain>
    </source>
</reference>
<proteinExistence type="predicted"/>
<evidence type="ECO:0000256" key="1">
    <source>
        <dbReference type="SAM" id="MobiDB-lite"/>
    </source>
</evidence>
<evidence type="ECO:0000313" key="2">
    <source>
        <dbReference type="EMBL" id="OMP00507.1"/>
    </source>
</evidence>
<organism evidence="2 3">
    <name type="scientific">Corchorus olitorius</name>
    <dbReference type="NCBI Taxonomy" id="93759"/>
    <lineage>
        <taxon>Eukaryota</taxon>
        <taxon>Viridiplantae</taxon>
        <taxon>Streptophyta</taxon>
        <taxon>Embryophyta</taxon>
        <taxon>Tracheophyta</taxon>
        <taxon>Spermatophyta</taxon>
        <taxon>Magnoliopsida</taxon>
        <taxon>eudicotyledons</taxon>
        <taxon>Gunneridae</taxon>
        <taxon>Pentapetalae</taxon>
        <taxon>rosids</taxon>
        <taxon>malvids</taxon>
        <taxon>Malvales</taxon>
        <taxon>Malvaceae</taxon>
        <taxon>Grewioideae</taxon>
        <taxon>Apeibeae</taxon>
        <taxon>Corchorus</taxon>
    </lineage>
</organism>
<evidence type="ECO:0000313" key="3">
    <source>
        <dbReference type="Proteomes" id="UP000187203"/>
    </source>
</evidence>
<evidence type="ECO:0008006" key="4">
    <source>
        <dbReference type="Google" id="ProtNLM"/>
    </source>
</evidence>
<dbReference type="OrthoDB" id="912322at2759"/>
<dbReference type="AlphaFoldDB" id="A0A1R3K0A5"/>